<accession>A0A9W7GHJ5</accession>
<dbReference type="PANTHER" id="PTHR36927">
    <property type="entry name" value="BLR4337 PROTEIN"/>
    <property type="match status" value="1"/>
</dbReference>
<reference evidence="5" key="1">
    <citation type="journal article" date="2023" name="Commun. Biol.">
        <title>Genome analysis of Parmales, the sister group of diatoms, reveals the evolutionary specialization of diatoms from phago-mixotrophs to photoautotrophs.</title>
        <authorList>
            <person name="Ban H."/>
            <person name="Sato S."/>
            <person name="Yoshikawa S."/>
            <person name="Yamada K."/>
            <person name="Nakamura Y."/>
            <person name="Ichinomiya M."/>
            <person name="Sato N."/>
            <person name="Blanc-Mathieu R."/>
            <person name="Endo H."/>
            <person name="Kuwata A."/>
            <person name="Ogata H."/>
        </authorList>
    </citation>
    <scope>NUCLEOTIDE SEQUENCE [LARGE SCALE GENOMIC DNA]</scope>
</reference>
<dbReference type="InterPro" id="IPR002656">
    <property type="entry name" value="Acyl_transf_3_dom"/>
</dbReference>
<dbReference type="AlphaFoldDB" id="A0A9W7GHJ5"/>
<dbReference type="InterPro" id="IPR050623">
    <property type="entry name" value="Glucan_succinyl_AcylTrfase"/>
</dbReference>
<dbReference type="OrthoDB" id="192300at2759"/>
<feature type="transmembrane region" description="Helical" evidence="2">
    <location>
        <begin position="286"/>
        <end position="303"/>
    </location>
</feature>
<keyword evidence="5" id="KW-1185">Reference proteome</keyword>
<dbReference type="Pfam" id="PF01757">
    <property type="entry name" value="Acyl_transf_3"/>
    <property type="match status" value="1"/>
</dbReference>
<feature type="transmembrane region" description="Helical" evidence="2">
    <location>
        <begin position="95"/>
        <end position="116"/>
    </location>
</feature>
<comment type="caution">
    <text evidence="4">The sequence shown here is derived from an EMBL/GenBank/DDBJ whole genome shotgun (WGS) entry which is preliminary data.</text>
</comment>
<evidence type="ECO:0000256" key="2">
    <source>
        <dbReference type="SAM" id="Phobius"/>
    </source>
</evidence>
<organism evidence="4 5">
    <name type="scientific">Triparma columacea</name>
    <dbReference type="NCBI Taxonomy" id="722753"/>
    <lineage>
        <taxon>Eukaryota</taxon>
        <taxon>Sar</taxon>
        <taxon>Stramenopiles</taxon>
        <taxon>Ochrophyta</taxon>
        <taxon>Bolidophyceae</taxon>
        <taxon>Parmales</taxon>
        <taxon>Triparmaceae</taxon>
        <taxon>Triparma</taxon>
    </lineage>
</organism>
<proteinExistence type="predicted"/>
<keyword evidence="2" id="KW-0812">Transmembrane</keyword>
<feature type="transmembrane region" description="Helical" evidence="2">
    <location>
        <begin position="210"/>
        <end position="231"/>
    </location>
</feature>
<gene>
    <name evidence="4" type="ORF">TrCOL_g860</name>
</gene>
<keyword evidence="2" id="KW-0472">Membrane</keyword>
<dbReference type="PANTHER" id="PTHR36927:SF1">
    <property type="entry name" value="MDO-LIKE PROTEIN"/>
    <property type="match status" value="1"/>
</dbReference>
<protein>
    <recommendedName>
        <fullName evidence="3">Acyltransferase 3 domain-containing protein</fullName>
    </recommendedName>
</protein>
<feature type="transmembrane region" description="Helical" evidence="2">
    <location>
        <begin position="243"/>
        <end position="262"/>
    </location>
</feature>
<feature type="transmembrane region" description="Helical" evidence="2">
    <location>
        <begin position="349"/>
        <end position="373"/>
    </location>
</feature>
<evidence type="ECO:0000313" key="5">
    <source>
        <dbReference type="Proteomes" id="UP001165065"/>
    </source>
</evidence>
<feature type="region of interest" description="Disordered" evidence="1">
    <location>
        <begin position="419"/>
        <end position="443"/>
    </location>
</feature>
<evidence type="ECO:0000256" key="1">
    <source>
        <dbReference type="SAM" id="MobiDB-lite"/>
    </source>
</evidence>
<name>A0A9W7GHJ5_9STRA</name>
<feature type="transmembrane region" description="Helical" evidence="2">
    <location>
        <begin position="324"/>
        <end position="343"/>
    </location>
</feature>
<feature type="transmembrane region" description="Helical" evidence="2">
    <location>
        <begin position="52"/>
        <end position="74"/>
    </location>
</feature>
<dbReference type="Proteomes" id="UP001165065">
    <property type="component" value="Unassembled WGS sequence"/>
</dbReference>
<sequence length="588" mass="66229">MTPPLVKNTRPRVYAIDWLRMYDVYIVIMGHSIRFLDDKESDVKLHGHGTNAYLNVIMLFGNMWVMPLFFFLAGAAANLSIWKKTRMSSYFVKRVLRIGIPFVGGFFLAVLPYAYISRDYLNCVEGETSEVEEGVDGDSNAAEKGPAEDVAQAGQHQLVVELKYQGLPVYIERVRNTDFSYVLLLLALLSTHVFVQADDKTQTDNAMSKWLFIVISYINMFLSGFLVSMLESRIALCFSRHKGYLVLSLFNIALLPLLAPVYEGSQDYVFVNGGVYATYERQDMRIIYGAGCYTSVLLIYAFARKFLNDKFNPLAYDFFTRSTLPLYIVHPTIQYFLAINWYLKYGKTWSTGITFTTLCALSFALSFAFYILIDVTPFRFLVGLTGPSPLFPDGLFKPSPLFKDGVKFCKPWCGLEYETSHEDDGARPSDHNDSSPLTNPNPAVLERGTMANVTDAMTGAVGEIFYGTYGINAWTRVDVIGDRLRHNQEDEEDTSSGTGELVEDEGYIEEFDEANEADAWAVPSNEVWRSVVRENRRLAERCRLLEGVCKDNNVDVKDIDIEVGDGRGVENATTRGGSVAMTEMSRSL</sequence>
<dbReference type="EMBL" id="BRYA01001538">
    <property type="protein sequence ID" value="GMI45230.1"/>
    <property type="molecule type" value="Genomic_DNA"/>
</dbReference>
<evidence type="ECO:0000313" key="4">
    <source>
        <dbReference type="EMBL" id="GMI45230.1"/>
    </source>
</evidence>
<dbReference type="GO" id="GO:0016747">
    <property type="term" value="F:acyltransferase activity, transferring groups other than amino-acyl groups"/>
    <property type="evidence" value="ECO:0007669"/>
    <property type="project" value="InterPro"/>
</dbReference>
<evidence type="ECO:0000259" key="3">
    <source>
        <dbReference type="Pfam" id="PF01757"/>
    </source>
</evidence>
<feature type="domain" description="Acyltransferase 3" evidence="3">
    <location>
        <begin position="14"/>
        <end position="125"/>
    </location>
</feature>
<keyword evidence="2" id="KW-1133">Transmembrane helix</keyword>
<feature type="compositionally biased region" description="Basic and acidic residues" evidence="1">
    <location>
        <begin position="419"/>
        <end position="433"/>
    </location>
</feature>